<name>A0A382E3K8_9ZZZZ</name>
<dbReference type="EMBL" id="UINC01042289">
    <property type="protein sequence ID" value="SVB44714.1"/>
    <property type="molecule type" value="Genomic_DNA"/>
</dbReference>
<organism evidence="1">
    <name type="scientific">marine metagenome</name>
    <dbReference type="NCBI Taxonomy" id="408172"/>
    <lineage>
        <taxon>unclassified sequences</taxon>
        <taxon>metagenomes</taxon>
        <taxon>ecological metagenomes</taxon>
    </lineage>
</organism>
<dbReference type="AlphaFoldDB" id="A0A382E3K8"/>
<proteinExistence type="predicted"/>
<evidence type="ECO:0000313" key="1">
    <source>
        <dbReference type="EMBL" id="SVB44714.1"/>
    </source>
</evidence>
<protein>
    <submittedName>
        <fullName evidence="1">Uncharacterized protein</fullName>
    </submittedName>
</protein>
<gene>
    <name evidence="1" type="ORF">METZ01_LOCUS197568</name>
</gene>
<reference evidence="1" key="1">
    <citation type="submission" date="2018-05" db="EMBL/GenBank/DDBJ databases">
        <authorList>
            <person name="Lanie J.A."/>
            <person name="Ng W.-L."/>
            <person name="Kazmierczak K.M."/>
            <person name="Andrzejewski T.M."/>
            <person name="Davidsen T.M."/>
            <person name="Wayne K.J."/>
            <person name="Tettelin H."/>
            <person name="Glass J.I."/>
            <person name="Rusch D."/>
            <person name="Podicherti R."/>
            <person name="Tsui H.-C.T."/>
            <person name="Winkler M.E."/>
        </authorList>
    </citation>
    <scope>NUCLEOTIDE SEQUENCE</scope>
</reference>
<accession>A0A382E3K8</accession>
<sequence length="224" mass="25488">MRPLGEFGFGAKIGRKFCKEQGFEKIPIYLGKCPHIDGPLQEQTGSSPFYRRAGYFGISRGQDHVSGDRLKKTLSGNNFARRERTTAFLARKQCRIHATFREGDRNCTMYIQIDLARRTLAHRMRRGEDKRIGPILAMLYDPPTGRTATEVNLGAFGFLEHPRKVLPVAKSDKRTIPVKAAETGQRGIGILLKKPQVRRHVDGCRFAQKRKDEKRIRHGTLKKS</sequence>